<protein>
    <recommendedName>
        <fullName evidence="1">DUF7730 domain-containing protein</fullName>
    </recommendedName>
</protein>
<evidence type="ECO:0000313" key="2">
    <source>
        <dbReference type="EMBL" id="RMJ19352.1"/>
    </source>
</evidence>
<proteinExistence type="predicted"/>
<organism evidence="2 3">
    <name type="scientific">Fusarium kuroshium</name>
    <dbReference type="NCBI Taxonomy" id="2010991"/>
    <lineage>
        <taxon>Eukaryota</taxon>
        <taxon>Fungi</taxon>
        <taxon>Dikarya</taxon>
        <taxon>Ascomycota</taxon>
        <taxon>Pezizomycotina</taxon>
        <taxon>Sordariomycetes</taxon>
        <taxon>Hypocreomycetidae</taxon>
        <taxon>Hypocreales</taxon>
        <taxon>Nectriaceae</taxon>
        <taxon>Fusarium</taxon>
        <taxon>Fusarium solani species complex</taxon>
    </lineage>
</organism>
<dbReference type="PANTHER" id="PTHR42085">
    <property type="entry name" value="F-BOX DOMAIN-CONTAINING PROTEIN"/>
    <property type="match status" value="1"/>
</dbReference>
<feature type="domain" description="DUF7730" evidence="1">
    <location>
        <begin position="5"/>
        <end position="180"/>
    </location>
</feature>
<dbReference type="AlphaFoldDB" id="A0A3M2SQC6"/>
<name>A0A3M2SQC6_9HYPO</name>
<dbReference type="Pfam" id="PF24864">
    <property type="entry name" value="DUF7730"/>
    <property type="match status" value="1"/>
</dbReference>
<reference evidence="2 3" key="1">
    <citation type="submission" date="2017-06" db="EMBL/GenBank/DDBJ databases">
        <title>Comparative genomic analysis of Ambrosia Fusariam Clade fungi.</title>
        <authorList>
            <person name="Stajich J.E."/>
            <person name="Carrillo J."/>
            <person name="Kijimoto T."/>
            <person name="Eskalen A."/>
            <person name="O'Donnell K."/>
            <person name="Kasson M."/>
        </authorList>
    </citation>
    <scope>NUCLEOTIDE SEQUENCE [LARGE SCALE GENOMIC DNA]</scope>
    <source>
        <strain evidence="2">UCR3666</strain>
    </source>
</reference>
<dbReference type="EMBL" id="NKUJ01000009">
    <property type="protein sequence ID" value="RMJ19352.1"/>
    <property type="molecule type" value="Genomic_DNA"/>
</dbReference>
<dbReference type="PANTHER" id="PTHR42085:SF2">
    <property type="entry name" value="F-BOX DOMAIN-CONTAINING PROTEIN"/>
    <property type="match status" value="1"/>
</dbReference>
<sequence>MNHDKQPNLIRIPLEIRMMIYEHLLGGDGSKHMAIRSQPLRNISDAGSKPRRTLYPILSKSIGQPAYTATYALNSIHPIYPAILSVNRMIHEEGSYYLYGRHDFRFGQDLDAVAPFLADRTPSTRDLIRSITLYKQIPINPTGHDSHGWTAICQSLGRLKQLTTLTIIVGCGRPQQPWDGPQELSVSDLRLLYSTRHELLDWVRELAGLDRIGNLVIAADVQPLAVPNAHAMLVTAAFSASIGSSLIQFLRDDLGVAATVAKKLGGQEAGFMYQMGD</sequence>
<evidence type="ECO:0000313" key="3">
    <source>
        <dbReference type="Proteomes" id="UP000277212"/>
    </source>
</evidence>
<dbReference type="InterPro" id="IPR038883">
    <property type="entry name" value="AN11006-like"/>
</dbReference>
<evidence type="ECO:0000259" key="1">
    <source>
        <dbReference type="Pfam" id="PF24864"/>
    </source>
</evidence>
<dbReference type="OrthoDB" id="5420711at2759"/>
<accession>A0A3M2SQC6</accession>
<dbReference type="InterPro" id="IPR056632">
    <property type="entry name" value="DUF7730"/>
</dbReference>
<comment type="caution">
    <text evidence="2">The sequence shown here is derived from an EMBL/GenBank/DDBJ whole genome shotgun (WGS) entry which is preliminary data.</text>
</comment>
<keyword evidence="3" id="KW-1185">Reference proteome</keyword>
<dbReference type="Proteomes" id="UP000277212">
    <property type="component" value="Unassembled WGS sequence"/>
</dbReference>
<gene>
    <name evidence="2" type="ORF">CDV36_000981</name>
</gene>